<keyword evidence="5 9" id="KW-1133">Transmembrane helix</keyword>
<feature type="transmembrane region" description="Helical" evidence="9">
    <location>
        <begin position="40"/>
        <end position="65"/>
    </location>
</feature>
<dbReference type="PANTHER" id="PTHR42829">
    <property type="entry name" value="NADH-UBIQUINONE OXIDOREDUCTASE CHAIN 5"/>
    <property type="match status" value="1"/>
</dbReference>
<evidence type="ECO:0000256" key="5">
    <source>
        <dbReference type="ARBA" id="ARBA00022989"/>
    </source>
</evidence>
<evidence type="ECO:0000256" key="8">
    <source>
        <dbReference type="ARBA" id="ARBA00049551"/>
    </source>
</evidence>
<evidence type="ECO:0000256" key="6">
    <source>
        <dbReference type="ARBA" id="ARBA00023136"/>
    </source>
</evidence>
<protein>
    <recommendedName>
        <fullName evidence="3">NADH:ubiquinone reductase (H(+)-translocating)</fullName>
        <ecNumber evidence="3">7.1.1.2</ecNumber>
    </recommendedName>
    <alternativeName>
        <fullName evidence="7">NADH dehydrogenase subunit 5</fullName>
    </alternativeName>
</protein>
<dbReference type="Pfam" id="PF00361">
    <property type="entry name" value="Proton_antipo_M"/>
    <property type="match status" value="1"/>
</dbReference>
<evidence type="ECO:0000256" key="4">
    <source>
        <dbReference type="ARBA" id="ARBA00022692"/>
    </source>
</evidence>
<feature type="non-terminal residue" evidence="11">
    <location>
        <position position="119"/>
    </location>
</feature>
<evidence type="ECO:0000256" key="9">
    <source>
        <dbReference type="SAM" id="Phobius"/>
    </source>
</evidence>
<dbReference type="Proteomes" id="UP000670152">
    <property type="component" value="Unassembled WGS sequence"/>
</dbReference>
<evidence type="ECO:0000256" key="7">
    <source>
        <dbReference type="ARBA" id="ARBA00031027"/>
    </source>
</evidence>
<comment type="function">
    <text evidence="1">Core subunit of the mitochondrial membrane respiratory chain NADH dehydrogenase (Complex I) that is believed to belong to the minimal assembly required for catalysis. Complex I functions in the transfer of electrons from NADH to the respiratory chain. The immediate electron acceptor for the enzyme is believed to be ubiquinone.</text>
</comment>
<dbReference type="PANTHER" id="PTHR42829:SF2">
    <property type="entry name" value="NADH-UBIQUINONE OXIDOREDUCTASE CHAIN 5"/>
    <property type="match status" value="1"/>
</dbReference>
<keyword evidence="12" id="KW-1185">Reference proteome</keyword>
<dbReference type="AlphaFoldDB" id="A0A836GGE6"/>
<gene>
    <name evidence="11" type="primary">Nd5_12</name>
    <name evidence="11" type="ORF">G6Z77_0006747</name>
</gene>
<sequence length="119" mass="13720">MAAPILVLVLSALVHSNILGYLPIIIIFISGIIVNFELIAYYHLLVYAIFKSILFMVAGVVIYSIKNTQNIQLLENLNEIILCVIIRLIISNIPLRSVPFMSRFYRKDLIIEIIYKKRR</sequence>
<dbReference type="GO" id="GO:0015990">
    <property type="term" value="P:electron transport coupled proton transport"/>
    <property type="evidence" value="ECO:0007669"/>
    <property type="project" value="TreeGrafter"/>
</dbReference>
<dbReference type="EMBL" id="JAANIB010002277">
    <property type="protein sequence ID" value="KAG5341079.1"/>
    <property type="molecule type" value="Genomic_DNA"/>
</dbReference>
<evidence type="ECO:0000313" key="12">
    <source>
        <dbReference type="Proteomes" id="UP000670152"/>
    </source>
</evidence>
<reference evidence="11 12" key="1">
    <citation type="submission" date="2020-02" db="EMBL/GenBank/DDBJ databases">
        <title>Relaxed selection underlies rapid genomic changes in the transitions from sociality to social parasitism in ants.</title>
        <authorList>
            <person name="Bi X."/>
        </authorList>
    </citation>
    <scope>NUCLEOTIDE SEQUENCE [LARGE SCALE GENOMIC DNA]</scope>
    <source>
        <strain evidence="11">BGI-DK2014b</strain>
        <tissue evidence="11">Whole body</tissue>
    </source>
</reference>
<accession>A0A836GGE6</accession>
<dbReference type="GO" id="GO:0016020">
    <property type="term" value="C:membrane"/>
    <property type="evidence" value="ECO:0007669"/>
    <property type="project" value="UniProtKB-SubCell"/>
</dbReference>
<evidence type="ECO:0000256" key="1">
    <source>
        <dbReference type="ARBA" id="ARBA00003257"/>
    </source>
</evidence>
<dbReference type="GO" id="GO:0042773">
    <property type="term" value="P:ATP synthesis coupled electron transport"/>
    <property type="evidence" value="ECO:0007669"/>
    <property type="project" value="InterPro"/>
</dbReference>
<dbReference type="GO" id="GO:0003954">
    <property type="term" value="F:NADH dehydrogenase activity"/>
    <property type="evidence" value="ECO:0007669"/>
    <property type="project" value="TreeGrafter"/>
</dbReference>
<keyword evidence="6 9" id="KW-0472">Membrane</keyword>
<evidence type="ECO:0000256" key="2">
    <source>
        <dbReference type="ARBA" id="ARBA00004141"/>
    </source>
</evidence>
<evidence type="ECO:0000256" key="3">
    <source>
        <dbReference type="ARBA" id="ARBA00012944"/>
    </source>
</evidence>
<dbReference type="GO" id="GO:0008137">
    <property type="term" value="F:NADH dehydrogenase (ubiquinone) activity"/>
    <property type="evidence" value="ECO:0007669"/>
    <property type="project" value="UniProtKB-EC"/>
</dbReference>
<evidence type="ECO:0000259" key="10">
    <source>
        <dbReference type="Pfam" id="PF00361"/>
    </source>
</evidence>
<dbReference type="InterPro" id="IPR001750">
    <property type="entry name" value="ND/Mrp_TM"/>
</dbReference>
<feature type="non-terminal residue" evidence="11">
    <location>
        <position position="1"/>
    </location>
</feature>
<dbReference type="OrthoDB" id="7553271at2759"/>
<comment type="catalytic activity">
    <reaction evidence="8">
        <text>a ubiquinone + NADH + 5 H(+)(in) = a ubiquinol + NAD(+) + 4 H(+)(out)</text>
        <dbReference type="Rhea" id="RHEA:29091"/>
        <dbReference type="Rhea" id="RHEA-COMP:9565"/>
        <dbReference type="Rhea" id="RHEA-COMP:9566"/>
        <dbReference type="ChEBI" id="CHEBI:15378"/>
        <dbReference type="ChEBI" id="CHEBI:16389"/>
        <dbReference type="ChEBI" id="CHEBI:17976"/>
        <dbReference type="ChEBI" id="CHEBI:57540"/>
        <dbReference type="ChEBI" id="CHEBI:57945"/>
        <dbReference type="EC" id="7.1.1.2"/>
    </reaction>
</comment>
<name>A0A836GGE6_9HYME</name>
<evidence type="ECO:0000313" key="11">
    <source>
        <dbReference type="EMBL" id="KAG5341079.1"/>
    </source>
</evidence>
<proteinExistence type="predicted"/>
<organism evidence="11 12">
    <name type="scientific">Acromyrmex heyeri</name>
    <dbReference type="NCBI Taxonomy" id="230685"/>
    <lineage>
        <taxon>Eukaryota</taxon>
        <taxon>Metazoa</taxon>
        <taxon>Ecdysozoa</taxon>
        <taxon>Arthropoda</taxon>
        <taxon>Hexapoda</taxon>
        <taxon>Insecta</taxon>
        <taxon>Pterygota</taxon>
        <taxon>Neoptera</taxon>
        <taxon>Endopterygota</taxon>
        <taxon>Hymenoptera</taxon>
        <taxon>Apocrita</taxon>
        <taxon>Aculeata</taxon>
        <taxon>Formicoidea</taxon>
        <taxon>Formicidae</taxon>
        <taxon>Myrmicinae</taxon>
        <taxon>Acromyrmex</taxon>
    </lineage>
</organism>
<dbReference type="EC" id="7.1.1.2" evidence="3"/>
<keyword evidence="4 9" id="KW-0812">Transmembrane</keyword>
<feature type="transmembrane region" description="Helical" evidence="9">
    <location>
        <begin position="7"/>
        <end position="34"/>
    </location>
</feature>
<comment type="subcellular location">
    <subcellularLocation>
        <location evidence="2">Membrane</location>
        <topology evidence="2">Multi-pass membrane protein</topology>
    </subcellularLocation>
</comment>
<comment type="caution">
    <text evidence="11">The sequence shown here is derived from an EMBL/GenBank/DDBJ whole genome shotgun (WGS) entry which is preliminary data.</text>
</comment>
<feature type="domain" description="NADH:quinone oxidoreductase/Mrp antiporter transmembrane" evidence="10">
    <location>
        <begin position="31"/>
        <end position="115"/>
    </location>
</feature>
<dbReference type="InterPro" id="IPR003945">
    <property type="entry name" value="NU5C-like"/>
</dbReference>